<sequence>MVSTENTELVVIGTVHHVPTPEALEVLANVAVVVNHAGVISAVLPADSPASDEAVRRAKTVVRLGQHERLMPGLIDTHVHAPQWPQLGTGLDLPLEKWLFDYTFPLEAKYADAAFAQSVWSHMVPTFLRHGTTTSVYYATVDTDSTTLLAQTCVEHGQRAYVGRVAMDHPEGTPEWYRDKTAQQGIDDSQRSIEEIHALAGNEGLVSPIVTPRFIPACSDELLTGLGELAGRTNTLVQTHCSESHWEHGYVLERYGRTDTEMLKHFGLLKQGTVLAHGVHIGDTDYNLIKEAHAGVAHCPMSNSYFANGVFPARRVLGLGVHVGLGTDISAGTDAGLMKQCVHAVTSSRMLEDGVNGIDGGVENSRIDIVAAFYMATTGGARMLGLNAGVIAAGNHFDAIVVSTAASDSGLRVYDDVDSEERIFEKIVRLSGPRDIAHVWVAGKRIKQ</sequence>
<evidence type="ECO:0000259" key="8">
    <source>
        <dbReference type="Pfam" id="PF01979"/>
    </source>
</evidence>
<evidence type="ECO:0000256" key="5">
    <source>
        <dbReference type="ARBA" id="ARBA00022723"/>
    </source>
</evidence>
<keyword evidence="7" id="KW-0862">Zinc</keyword>
<dbReference type="PANTHER" id="PTHR11271:SF6">
    <property type="entry name" value="GUANINE DEAMINASE"/>
    <property type="match status" value="1"/>
</dbReference>
<comment type="pathway">
    <text evidence="2">Purine metabolism; guanine degradation; xanthine from guanine: step 1/1.</text>
</comment>
<evidence type="ECO:0000256" key="4">
    <source>
        <dbReference type="ARBA" id="ARBA00012781"/>
    </source>
</evidence>
<accession>A0A6J7RQ60</accession>
<evidence type="ECO:0000256" key="2">
    <source>
        <dbReference type="ARBA" id="ARBA00004984"/>
    </source>
</evidence>
<dbReference type="Gene3D" id="2.30.40.10">
    <property type="entry name" value="Urease, subunit C, domain 1"/>
    <property type="match status" value="1"/>
</dbReference>
<dbReference type="AlphaFoldDB" id="A0A6J7RQ60"/>
<dbReference type="NCBIfam" id="TIGR02967">
    <property type="entry name" value="guan_deamin"/>
    <property type="match status" value="1"/>
</dbReference>
<evidence type="ECO:0000256" key="6">
    <source>
        <dbReference type="ARBA" id="ARBA00022801"/>
    </source>
</evidence>
<dbReference type="UniPathway" id="UPA00603">
    <property type="reaction ID" value="UER00660"/>
</dbReference>
<feature type="domain" description="Amidohydrolase-related" evidence="8">
    <location>
        <begin position="70"/>
        <end position="445"/>
    </location>
</feature>
<dbReference type="PANTHER" id="PTHR11271">
    <property type="entry name" value="GUANINE DEAMINASE"/>
    <property type="match status" value="1"/>
</dbReference>
<evidence type="ECO:0000256" key="1">
    <source>
        <dbReference type="ARBA" id="ARBA00001947"/>
    </source>
</evidence>
<dbReference type="SUPFAM" id="SSF51556">
    <property type="entry name" value="Metallo-dependent hydrolases"/>
    <property type="match status" value="1"/>
</dbReference>
<evidence type="ECO:0000256" key="3">
    <source>
        <dbReference type="ARBA" id="ARBA00006745"/>
    </source>
</evidence>
<evidence type="ECO:0000313" key="9">
    <source>
        <dbReference type="EMBL" id="CAB5030580.1"/>
    </source>
</evidence>
<proteinExistence type="inferred from homology"/>
<dbReference type="GO" id="GO:0008270">
    <property type="term" value="F:zinc ion binding"/>
    <property type="evidence" value="ECO:0007669"/>
    <property type="project" value="InterPro"/>
</dbReference>
<protein>
    <recommendedName>
        <fullName evidence="4">guanine deaminase</fullName>
        <ecNumber evidence="4">3.5.4.3</ecNumber>
    </recommendedName>
</protein>
<dbReference type="GO" id="GO:0008892">
    <property type="term" value="F:guanine deaminase activity"/>
    <property type="evidence" value="ECO:0007669"/>
    <property type="project" value="UniProtKB-EC"/>
</dbReference>
<dbReference type="Gene3D" id="3.20.20.140">
    <property type="entry name" value="Metal-dependent hydrolases"/>
    <property type="match status" value="1"/>
</dbReference>
<keyword evidence="6" id="KW-0378">Hydrolase</keyword>
<dbReference type="EMBL" id="CAFBPN010000133">
    <property type="protein sequence ID" value="CAB5030580.1"/>
    <property type="molecule type" value="Genomic_DNA"/>
</dbReference>
<comment type="similarity">
    <text evidence="3">Belongs to the metallo-dependent hydrolases superfamily. ATZ/TRZ family.</text>
</comment>
<reference evidence="9" key="1">
    <citation type="submission" date="2020-05" db="EMBL/GenBank/DDBJ databases">
        <authorList>
            <person name="Chiriac C."/>
            <person name="Salcher M."/>
            <person name="Ghai R."/>
            <person name="Kavagutti S V."/>
        </authorList>
    </citation>
    <scope>NUCLEOTIDE SEQUENCE</scope>
</reference>
<dbReference type="GO" id="GO:0006147">
    <property type="term" value="P:guanine catabolic process"/>
    <property type="evidence" value="ECO:0007669"/>
    <property type="project" value="UniProtKB-UniPathway"/>
</dbReference>
<dbReference type="InterPro" id="IPR051607">
    <property type="entry name" value="Metallo-dep_hydrolases"/>
</dbReference>
<comment type="cofactor">
    <cofactor evidence="1">
        <name>Zn(2+)</name>
        <dbReference type="ChEBI" id="CHEBI:29105"/>
    </cofactor>
</comment>
<dbReference type="Pfam" id="PF01979">
    <property type="entry name" value="Amidohydro_1"/>
    <property type="match status" value="1"/>
</dbReference>
<dbReference type="InterPro" id="IPR014311">
    <property type="entry name" value="Guanine_deaminase"/>
</dbReference>
<organism evidence="9">
    <name type="scientific">freshwater metagenome</name>
    <dbReference type="NCBI Taxonomy" id="449393"/>
    <lineage>
        <taxon>unclassified sequences</taxon>
        <taxon>metagenomes</taxon>
        <taxon>ecological metagenomes</taxon>
    </lineage>
</organism>
<evidence type="ECO:0000256" key="7">
    <source>
        <dbReference type="ARBA" id="ARBA00022833"/>
    </source>
</evidence>
<gene>
    <name evidence="9" type="ORF">UFOPK4098_01505</name>
</gene>
<dbReference type="InterPro" id="IPR006680">
    <property type="entry name" value="Amidohydro-rel"/>
</dbReference>
<name>A0A6J7RQ60_9ZZZZ</name>
<dbReference type="InterPro" id="IPR032466">
    <property type="entry name" value="Metal_Hydrolase"/>
</dbReference>
<keyword evidence="5" id="KW-0479">Metal-binding</keyword>
<dbReference type="InterPro" id="IPR011059">
    <property type="entry name" value="Metal-dep_hydrolase_composite"/>
</dbReference>
<dbReference type="GO" id="GO:0005829">
    <property type="term" value="C:cytosol"/>
    <property type="evidence" value="ECO:0007669"/>
    <property type="project" value="TreeGrafter"/>
</dbReference>
<dbReference type="EC" id="3.5.4.3" evidence="4"/>
<dbReference type="SUPFAM" id="SSF51338">
    <property type="entry name" value="Composite domain of metallo-dependent hydrolases"/>
    <property type="match status" value="1"/>
</dbReference>